<keyword evidence="2 7" id="KW-0813">Transport</keyword>
<protein>
    <submittedName>
        <fullName evidence="9">ABC transporter permease</fullName>
    </submittedName>
</protein>
<feature type="domain" description="ABC transmembrane type-1" evidence="8">
    <location>
        <begin position="92"/>
        <end position="281"/>
    </location>
</feature>
<dbReference type="InterPro" id="IPR000515">
    <property type="entry name" value="MetI-like"/>
</dbReference>
<dbReference type="InterPro" id="IPR035906">
    <property type="entry name" value="MetI-like_sf"/>
</dbReference>
<dbReference type="PANTHER" id="PTHR43386:SF25">
    <property type="entry name" value="PEPTIDE ABC TRANSPORTER PERMEASE PROTEIN"/>
    <property type="match status" value="1"/>
</dbReference>
<feature type="transmembrane region" description="Helical" evidence="7">
    <location>
        <begin position="27"/>
        <end position="52"/>
    </location>
</feature>
<evidence type="ECO:0000256" key="2">
    <source>
        <dbReference type="ARBA" id="ARBA00022448"/>
    </source>
</evidence>
<keyword evidence="6 7" id="KW-0472">Membrane</keyword>
<keyword evidence="3" id="KW-1003">Cell membrane</keyword>
<keyword evidence="5 7" id="KW-1133">Transmembrane helix</keyword>
<comment type="similarity">
    <text evidence="7">Belongs to the binding-protein-dependent transport system permease family.</text>
</comment>
<dbReference type="SUPFAM" id="SSF161098">
    <property type="entry name" value="MetI-like"/>
    <property type="match status" value="1"/>
</dbReference>
<reference evidence="9 10" key="1">
    <citation type="submission" date="2018-06" db="EMBL/GenBank/DDBJ databases">
        <title>Sphaerisporangium craniellae sp. nov., isolated from a marine sponge in the South China Sea.</title>
        <authorList>
            <person name="Li L."/>
        </authorList>
    </citation>
    <scope>NUCLEOTIDE SEQUENCE [LARGE SCALE GENOMIC DNA]</scope>
    <source>
        <strain evidence="9 10">LHW63015</strain>
    </source>
</reference>
<evidence type="ECO:0000256" key="6">
    <source>
        <dbReference type="ARBA" id="ARBA00023136"/>
    </source>
</evidence>
<dbReference type="GO" id="GO:0005886">
    <property type="term" value="C:plasma membrane"/>
    <property type="evidence" value="ECO:0007669"/>
    <property type="project" value="UniProtKB-SubCell"/>
</dbReference>
<dbReference type="GO" id="GO:0055085">
    <property type="term" value="P:transmembrane transport"/>
    <property type="evidence" value="ECO:0007669"/>
    <property type="project" value="InterPro"/>
</dbReference>
<dbReference type="PANTHER" id="PTHR43386">
    <property type="entry name" value="OLIGOPEPTIDE TRANSPORT SYSTEM PERMEASE PROTEIN APPC"/>
    <property type="match status" value="1"/>
</dbReference>
<evidence type="ECO:0000313" key="9">
    <source>
        <dbReference type="EMBL" id="RBQ18279.1"/>
    </source>
</evidence>
<feature type="transmembrane region" description="Helical" evidence="7">
    <location>
        <begin position="263"/>
        <end position="281"/>
    </location>
</feature>
<feature type="transmembrane region" description="Helical" evidence="7">
    <location>
        <begin position="131"/>
        <end position="152"/>
    </location>
</feature>
<keyword evidence="10" id="KW-1185">Reference proteome</keyword>
<evidence type="ECO:0000313" key="10">
    <source>
        <dbReference type="Proteomes" id="UP000253303"/>
    </source>
</evidence>
<dbReference type="Pfam" id="PF00528">
    <property type="entry name" value="BPD_transp_1"/>
    <property type="match status" value="1"/>
</dbReference>
<dbReference type="CDD" id="cd06261">
    <property type="entry name" value="TM_PBP2"/>
    <property type="match status" value="1"/>
</dbReference>
<dbReference type="RefSeq" id="WP_113982358.1">
    <property type="nucleotide sequence ID" value="NZ_QMEY01000008.1"/>
</dbReference>
<dbReference type="InterPro" id="IPR050366">
    <property type="entry name" value="BP-dependent_transpt_permease"/>
</dbReference>
<sequence>MAEGLSVTSPAAGGAPRKGRRTARARGLGVVFWLSAGWVTLVIALAATAGLLPLADPAAVGVGDPGLGPSAAHLLGTDELGRDLFSRVVHGARISLVAGFVSITLGLVVGGTLGLIAGFRRGATDTVVTTLANSLLAFPALVLALAVVTFLGQSPQNVTLTIGLVSVAPIAMVVRGATIGCAGREYVVAARMLGAKNRRIILREIIPNVAPVALSLSLVWVATAIVAEGSLAYLGLSVQPPTPSWGAMIAEGRNTLAESPGTALWPSLFMFLTVLGLNFAGDRLRDRLDVKGDAT</sequence>
<dbReference type="AlphaFoldDB" id="A0A366LY41"/>
<name>A0A366LY41_9ACTN</name>
<feature type="transmembrane region" description="Helical" evidence="7">
    <location>
        <begin position="94"/>
        <end position="119"/>
    </location>
</feature>
<evidence type="ECO:0000256" key="3">
    <source>
        <dbReference type="ARBA" id="ARBA00022475"/>
    </source>
</evidence>
<evidence type="ECO:0000256" key="4">
    <source>
        <dbReference type="ARBA" id="ARBA00022692"/>
    </source>
</evidence>
<feature type="transmembrane region" description="Helical" evidence="7">
    <location>
        <begin position="158"/>
        <end position="184"/>
    </location>
</feature>
<dbReference type="OrthoDB" id="6637947at2"/>
<dbReference type="PROSITE" id="PS50928">
    <property type="entry name" value="ABC_TM1"/>
    <property type="match status" value="1"/>
</dbReference>
<evidence type="ECO:0000256" key="5">
    <source>
        <dbReference type="ARBA" id="ARBA00022989"/>
    </source>
</evidence>
<keyword evidence="4 7" id="KW-0812">Transmembrane</keyword>
<organism evidence="9 10">
    <name type="scientific">Spongiactinospora rosea</name>
    <dbReference type="NCBI Taxonomy" id="2248750"/>
    <lineage>
        <taxon>Bacteria</taxon>
        <taxon>Bacillati</taxon>
        <taxon>Actinomycetota</taxon>
        <taxon>Actinomycetes</taxon>
        <taxon>Streptosporangiales</taxon>
        <taxon>Streptosporangiaceae</taxon>
        <taxon>Spongiactinospora</taxon>
    </lineage>
</organism>
<comment type="caution">
    <text evidence="9">The sequence shown here is derived from an EMBL/GenBank/DDBJ whole genome shotgun (WGS) entry which is preliminary data.</text>
</comment>
<comment type="subcellular location">
    <subcellularLocation>
        <location evidence="1 7">Cell membrane</location>
        <topology evidence="1 7">Multi-pass membrane protein</topology>
    </subcellularLocation>
</comment>
<proteinExistence type="inferred from homology"/>
<dbReference type="Gene3D" id="1.10.3720.10">
    <property type="entry name" value="MetI-like"/>
    <property type="match status" value="1"/>
</dbReference>
<dbReference type="EMBL" id="QMEY01000008">
    <property type="protein sequence ID" value="RBQ18279.1"/>
    <property type="molecule type" value="Genomic_DNA"/>
</dbReference>
<accession>A0A366LY41</accession>
<dbReference type="Proteomes" id="UP000253303">
    <property type="component" value="Unassembled WGS sequence"/>
</dbReference>
<gene>
    <name evidence="9" type="ORF">DP939_20615</name>
</gene>
<feature type="transmembrane region" description="Helical" evidence="7">
    <location>
        <begin position="205"/>
        <end position="227"/>
    </location>
</feature>
<evidence type="ECO:0000256" key="7">
    <source>
        <dbReference type="RuleBase" id="RU363032"/>
    </source>
</evidence>
<evidence type="ECO:0000259" key="8">
    <source>
        <dbReference type="PROSITE" id="PS50928"/>
    </source>
</evidence>
<evidence type="ECO:0000256" key="1">
    <source>
        <dbReference type="ARBA" id="ARBA00004651"/>
    </source>
</evidence>